<evidence type="ECO:0000313" key="4">
    <source>
        <dbReference type="Proteomes" id="UP000236884"/>
    </source>
</evidence>
<dbReference type="InterPro" id="IPR019223">
    <property type="entry name" value="DUF2147"/>
</dbReference>
<dbReference type="OrthoDB" id="9811671at2"/>
<keyword evidence="1" id="KW-0732">Signal</keyword>
<evidence type="ECO:0000259" key="2">
    <source>
        <dbReference type="Pfam" id="PF09917"/>
    </source>
</evidence>
<dbReference type="RefSeq" id="WP_096355835.1">
    <property type="nucleotide sequence ID" value="NZ_AP014946.1"/>
</dbReference>
<feature type="domain" description="DUF2147" evidence="2">
    <location>
        <begin position="59"/>
        <end position="113"/>
    </location>
</feature>
<protein>
    <recommendedName>
        <fullName evidence="2">DUF2147 domain-containing protein</fullName>
    </recommendedName>
</protein>
<dbReference type="Proteomes" id="UP000236884">
    <property type="component" value="Chromosome"/>
</dbReference>
<sequence>MRSFFVAASLVIAMAGTAFAADPIAGNWTTQAGSTAAIAPCGSAFCITLRSGEHSGKRIGNMAPKGAGKYAGTIVDPATDKSYTGSASLSGNTLSLSGCVMGGMICKSQTWTRR</sequence>
<feature type="signal peptide" evidence="1">
    <location>
        <begin position="1"/>
        <end position="20"/>
    </location>
</feature>
<keyword evidence="4" id="KW-1185">Reference proteome</keyword>
<dbReference type="Gene3D" id="2.40.128.520">
    <property type="match status" value="1"/>
</dbReference>
<proteinExistence type="predicted"/>
<dbReference type="Pfam" id="PF09917">
    <property type="entry name" value="DUF2147"/>
    <property type="match status" value="1"/>
</dbReference>
<gene>
    <name evidence="3" type="ORF">GJW-30_1_02530</name>
</gene>
<name>A0A0S3PVM2_9BRAD</name>
<evidence type="ECO:0000256" key="1">
    <source>
        <dbReference type="SAM" id="SignalP"/>
    </source>
</evidence>
<accession>A0A0S3PVM2</accession>
<reference evidence="3 4" key="1">
    <citation type="submission" date="2015-08" db="EMBL/GenBank/DDBJ databases">
        <title>Investigation of the bacterial diversity of lava forest soil.</title>
        <authorList>
            <person name="Lee J.S."/>
        </authorList>
    </citation>
    <scope>NUCLEOTIDE SEQUENCE [LARGE SCALE GENOMIC DNA]</scope>
    <source>
        <strain evidence="3 4">GJW-30</strain>
    </source>
</reference>
<dbReference type="PANTHER" id="PTHR36919">
    <property type="entry name" value="BLR1215 PROTEIN"/>
    <property type="match status" value="1"/>
</dbReference>
<feature type="chain" id="PRO_5006615766" description="DUF2147 domain-containing protein" evidence="1">
    <location>
        <begin position="21"/>
        <end position="114"/>
    </location>
</feature>
<dbReference type="KEGG" id="vgo:GJW-30_1_02530"/>
<dbReference type="EMBL" id="AP014946">
    <property type="protein sequence ID" value="BAT59995.1"/>
    <property type="molecule type" value="Genomic_DNA"/>
</dbReference>
<evidence type="ECO:0000313" key="3">
    <source>
        <dbReference type="EMBL" id="BAT59995.1"/>
    </source>
</evidence>
<organism evidence="3 4">
    <name type="scientific">Variibacter gotjawalensis</name>
    <dbReference type="NCBI Taxonomy" id="1333996"/>
    <lineage>
        <taxon>Bacteria</taxon>
        <taxon>Pseudomonadati</taxon>
        <taxon>Pseudomonadota</taxon>
        <taxon>Alphaproteobacteria</taxon>
        <taxon>Hyphomicrobiales</taxon>
        <taxon>Nitrobacteraceae</taxon>
        <taxon>Variibacter</taxon>
    </lineage>
</organism>
<dbReference type="PANTHER" id="PTHR36919:SF2">
    <property type="entry name" value="BLL6627 PROTEIN"/>
    <property type="match status" value="1"/>
</dbReference>
<dbReference type="AlphaFoldDB" id="A0A0S3PVM2"/>